<gene>
    <name evidence="2" type="ORF">CKAH01_12229</name>
</gene>
<sequence length="80" mass="9121">MGRFFFSTVPTTKYAGGFMIWVFRSGPLRAWQQNTQDIPPFEGPSAHSRGFLEGRDSDTASQTTKTFRSTRLRGFSYFSL</sequence>
<reference evidence="2" key="1">
    <citation type="submission" date="2023-02" db="EMBL/GenBank/DDBJ databases">
        <title>Colletotrichum kahawae CIFC_Que2 genome sequencing and assembly.</title>
        <authorList>
            <person name="Baroncelli R."/>
        </authorList>
    </citation>
    <scope>NUCLEOTIDE SEQUENCE</scope>
    <source>
        <strain evidence="2">CIFC_Que2</strain>
    </source>
</reference>
<protein>
    <submittedName>
        <fullName evidence="2">Uncharacterized protein</fullName>
    </submittedName>
</protein>
<accession>A0AAD9YRJ6</accession>
<dbReference type="EMBL" id="VYYT01000022">
    <property type="protein sequence ID" value="KAK2777104.1"/>
    <property type="molecule type" value="Genomic_DNA"/>
</dbReference>
<evidence type="ECO:0000313" key="2">
    <source>
        <dbReference type="EMBL" id="KAK2777104.1"/>
    </source>
</evidence>
<dbReference type="AlphaFoldDB" id="A0AAD9YRJ6"/>
<keyword evidence="3" id="KW-1185">Reference proteome</keyword>
<organism evidence="2 3">
    <name type="scientific">Colletotrichum kahawae</name>
    <name type="common">Coffee berry disease fungus</name>
    <dbReference type="NCBI Taxonomy" id="34407"/>
    <lineage>
        <taxon>Eukaryota</taxon>
        <taxon>Fungi</taxon>
        <taxon>Dikarya</taxon>
        <taxon>Ascomycota</taxon>
        <taxon>Pezizomycotina</taxon>
        <taxon>Sordariomycetes</taxon>
        <taxon>Hypocreomycetidae</taxon>
        <taxon>Glomerellales</taxon>
        <taxon>Glomerellaceae</taxon>
        <taxon>Colletotrichum</taxon>
        <taxon>Colletotrichum gloeosporioides species complex</taxon>
    </lineage>
</organism>
<dbReference type="Proteomes" id="UP001281614">
    <property type="component" value="Unassembled WGS sequence"/>
</dbReference>
<evidence type="ECO:0000256" key="1">
    <source>
        <dbReference type="SAM" id="MobiDB-lite"/>
    </source>
</evidence>
<proteinExistence type="predicted"/>
<name>A0AAD9YRJ6_COLKA</name>
<comment type="caution">
    <text evidence="2">The sequence shown here is derived from an EMBL/GenBank/DDBJ whole genome shotgun (WGS) entry which is preliminary data.</text>
</comment>
<feature type="region of interest" description="Disordered" evidence="1">
    <location>
        <begin position="42"/>
        <end position="63"/>
    </location>
</feature>
<evidence type="ECO:0000313" key="3">
    <source>
        <dbReference type="Proteomes" id="UP001281614"/>
    </source>
</evidence>